<protein>
    <submittedName>
        <fullName evidence="5">Uncharacterized protein</fullName>
    </submittedName>
</protein>
<feature type="compositionally biased region" description="Basic and acidic residues" evidence="4">
    <location>
        <begin position="275"/>
        <end position="285"/>
    </location>
</feature>
<dbReference type="OrthoDB" id="1517790at2759"/>
<dbReference type="Proteomes" id="UP000751190">
    <property type="component" value="Unassembled WGS sequence"/>
</dbReference>
<keyword evidence="2" id="KW-0677">Repeat</keyword>
<evidence type="ECO:0000256" key="2">
    <source>
        <dbReference type="ARBA" id="ARBA00022737"/>
    </source>
</evidence>
<gene>
    <name evidence="5" type="ORF">KFE25_011567</name>
</gene>
<comment type="caution">
    <text evidence="5">The sequence shown here is derived from an EMBL/GenBank/DDBJ whole genome shotgun (WGS) entry which is preliminary data.</text>
</comment>
<reference evidence="5" key="1">
    <citation type="submission" date="2021-05" db="EMBL/GenBank/DDBJ databases">
        <title>The genome of the haptophyte Pavlova lutheri (Diacronema luteri, Pavlovales) - a model for lipid biosynthesis in eukaryotic algae.</title>
        <authorList>
            <person name="Hulatt C.J."/>
            <person name="Posewitz M.C."/>
        </authorList>
    </citation>
    <scope>NUCLEOTIDE SEQUENCE</scope>
    <source>
        <strain evidence="5">NIVA-4/92</strain>
    </source>
</reference>
<dbReference type="PANTHER" id="PTHR45973:SF35">
    <property type="entry name" value="LEUCINE-RICH REPEAT-CONTAINING PROTEIN 43"/>
    <property type="match status" value="1"/>
</dbReference>
<dbReference type="Gene3D" id="3.80.10.10">
    <property type="entry name" value="Ribonuclease Inhibitor"/>
    <property type="match status" value="1"/>
</dbReference>
<evidence type="ECO:0000256" key="1">
    <source>
        <dbReference type="ARBA" id="ARBA00022614"/>
    </source>
</evidence>
<evidence type="ECO:0000256" key="3">
    <source>
        <dbReference type="SAM" id="Coils"/>
    </source>
</evidence>
<evidence type="ECO:0000313" key="6">
    <source>
        <dbReference type="Proteomes" id="UP000751190"/>
    </source>
</evidence>
<keyword evidence="6" id="KW-1185">Reference proteome</keyword>
<dbReference type="OMA" id="PRRADMS"/>
<dbReference type="InterPro" id="IPR050576">
    <property type="entry name" value="Cilia_flagella_integrity"/>
</dbReference>
<feature type="compositionally biased region" description="Low complexity" evidence="4">
    <location>
        <begin position="286"/>
        <end position="295"/>
    </location>
</feature>
<dbReference type="SUPFAM" id="SSF52075">
    <property type="entry name" value="Outer arm dynein light chain 1"/>
    <property type="match status" value="1"/>
</dbReference>
<accession>A0A8J5XE70</accession>
<evidence type="ECO:0000313" key="5">
    <source>
        <dbReference type="EMBL" id="KAG8462117.1"/>
    </source>
</evidence>
<dbReference type="AlphaFoldDB" id="A0A8J5XE70"/>
<dbReference type="EMBL" id="JAGTXO010000022">
    <property type="protein sequence ID" value="KAG8462117.1"/>
    <property type="molecule type" value="Genomic_DNA"/>
</dbReference>
<sequence length="604" mass="62273">MAVTEALLLEFSGEEGVEHIRELVLRDMGIEELPPVMRRLVRVELLSLSHNRLRSLSACATMLSLTDLNVSANRLTSLAPLAHCRALRRLFVSGNKVASLAPLRRCAELHTLAAASNTLASLGDAIATLQALPRLRELELSANPCALGEPYRHELLSALPQLELLDGDAVNTLDFELAADWVGTQRGGRPLWERHPSVLAALASASGSADGARGGRARPSTAPAQPAGHGAHGEHSAELTDGAADRALAHPQRARPTTAAAHVRPGTRGPGTRGLGDRAPREHASSRAPPRARASGALDAIVESPAAGRVRHASPAAPDVLTLDHADGGAWRGDARGDGRVRVLVDGATAAARDATRCGSGAHADAPGEAAVLAERAVRVPAALLAEFEAKAAIESHGADRTARALGTAGAPGASAVGAEGGIAAAAAEAAAAEAEAAASSLSLRRPAAERLRLIAASAAAGARPASAGGPRPAGAARVTRSGVPAHALELGSDDELEGAHADSGPALTRRLVRLLQDVAAERDGLQRELARARERIAVLAGARGAEGGERGPASGEQLGGAERAELQRLRVESGNMWQLFDENKALRAQLERGRAVERGACQR</sequence>
<dbReference type="PROSITE" id="PS51450">
    <property type="entry name" value="LRR"/>
    <property type="match status" value="1"/>
</dbReference>
<name>A0A8J5XE70_DIALT</name>
<dbReference type="InterPro" id="IPR001611">
    <property type="entry name" value="Leu-rich_rpt"/>
</dbReference>
<keyword evidence="3" id="KW-0175">Coiled coil</keyword>
<dbReference type="InterPro" id="IPR032675">
    <property type="entry name" value="LRR_dom_sf"/>
</dbReference>
<proteinExistence type="predicted"/>
<organism evidence="5 6">
    <name type="scientific">Diacronema lutheri</name>
    <name type="common">Unicellular marine alga</name>
    <name type="synonym">Monochrysis lutheri</name>
    <dbReference type="NCBI Taxonomy" id="2081491"/>
    <lineage>
        <taxon>Eukaryota</taxon>
        <taxon>Haptista</taxon>
        <taxon>Haptophyta</taxon>
        <taxon>Pavlovophyceae</taxon>
        <taxon>Pavlovales</taxon>
        <taxon>Pavlovaceae</taxon>
        <taxon>Diacronema</taxon>
    </lineage>
</organism>
<evidence type="ECO:0000256" key="4">
    <source>
        <dbReference type="SAM" id="MobiDB-lite"/>
    </source>
</evidence>
<feature type="region of interest" description="Disordered" evidence="4">
    <location>
        <begin position="249"/>
        <end position="296"/>
    </location>
</feature>
<dbReference type="PANTHER" id="PTHR45973">
    <property type="entry name" value="PROTEIN PHOSPHATASE 1 REGULATORY SUBUNIT SDS22-RELATED"/>
    <property type="match status" value="1"/>
</dbReference>
<feature type="region of interest" description="Disordered" evidence="4">
    <location>
        <begin position="204"/>
        <end position="237"/>
    </location>
</feature>
<keyword evidence="1" id="KW-0433">Leucine-rich repeat</keyword>
<feature type="coiled-coil region" evidence="3">
    <location>
        <begin position="516"/>
        <end position="543"/>
    </location>
</feature>